<evidence type="ECO:0000313" key="3">
    <source>
        <dbReference type="Proteomes" id="UP000659124"/>
    </source>
</evidence>
<evidence type="ECO:0000256" key="1">
    <source>
        <dbReference type="SAM" id="SignalP"/>
    </source>
</evidence>
<dbReference type="RefSeq" id="WP_188086250.1">
    <property type="nucleotide sequence ID" value="NZ_JACVFC010000001.1"/>
</dbReference>
<comment type="caution">
    <text evidence="2">The sequence shown here is derived from an EMBL/GenBank/DDBJ whole genome shotgun (WGS) entry which is preliminary data.</text>
</comment>
<accession>A0ABR7TGM3</accession>
<evidence type="ECO:0000313" key="2">
    <source>
        <dbReference type="EMBL" id="MBC9929100.1"/>
    </source>
</evidence>
<feature type="signal peptide" evidence="1">
    <location>
        <begin position="1"/>
        <end position="22"/>
    </location>
</feature>
<dbReference type="Proteomes" id="UP000659124">
    <property type="component" value="Unassembled WGS sequence"/>
</dbReference>
<feature type="chain" id="PRO_5045361495" evidence="1">
    <location>
        <begin position="23"/>
        <end position="84"/>
    </location>
</feature>
<protein>
    <submittedName>
        <fullName evidence="2">Uncharacterized protein</fullName>
    </submittedName>
</protein>
<reference evidence="2 3" key="1">
    <citation type="submission" date="2020-09" db="EMBL/GenBank/DDBJ databases">
        <title>Genome sequences of type strains of Chitinophaga qingshengii and Chitinophaga varians.</title>
        <authorList>
            <person name="Kittiwongwattana C."/>
        </authorList>
    </citation>
    <scope>NUCLEOTIDE SEQUENCE [LARGE SCALE GENOMIC DNA]</scope>
    <source>
        <strain evidence="2 3">JCM 30026</strain>
    </source>
</reference>
<dbReference type="EMBL" id="JACVFC010000001">
    <property type="protein sequence ID" value="MBC9929100.1"/>
    <property type="molecule type" value="Genomic_DNA"/>
</dbReference>
<proteinExistence type="predicted"/>
<organism evidence="2 3">
    <name type="scientific">Chitinophaga qingshengii</name>
    <dbReference type="NCBI Taxonomy" id="1569794"/>
    <lineage>
        <taxon>Bacteria</taxon>
        <taxon>Pseudomonadati</taxon>
        <taxon>Bacteroidota</taxon>
        <taxon>Chitinophagia</taxon>
        <taxon>Chitinophagales</taxon>
        <taxon>Chitinophagaceae</taxon>
        <taxon>Chitinophaga</taxon>
    </lineage>
</organism>
<name>A0ABR7TGM3_9BACT</name>
<keyword evidence="1" id="KW-0732">Signal</keyword>
<keyword evidence="3" id="KW-1185">Reference proteome</keyword>
<sequence>MKKLRIAWTAVSALLGIGGAYATVYQGAATVIHIPYNWYLTNGQYAFNATINVAKAICPAENGVTCLIGTASKYSLATTFVFKP</sequence>
<gene>
    <name evidence="2" type="ORF">ICL07_01870</name>
</gene>